<sequence length="374" mass="42121">MVIGKLPPDSLYVLLVCCRNLGDITLPRLLRTVRLTFAEKHIERLQAISVTYPRYVQEIVFIAAQTRDTHDDKWGKNVADNNHEEYAKDYRRKFLACIDSLPNLHTFTSELGPSSNTATKDNINGLVHAILPALCRLSSRITTHRCQDPLNYMRWFLSKFEPTKGPPEAMIKFIPKRGVGNICTCKDRRKNDEYILKLSGTGEVPCKGSLHLISKLIPLEENGITFHNSHFAASLSTPSLNDIRQLYDMSCFTTAVATAMSFASSNMQLLAQELIFIASSSFRHMRVNIGLNFLDETHSGGDFTDPKKPQIVPEKLVLDYINGKDPQQLYPFAAWKLSGYEYLGTVDQKAESISVKWPQNNGMAVDCGQCMRKG</sequence>
<name>A0A9P5E7N6_9HYPO</name>
<gene>
    <name evidence="1" type="ORF">FBEOM_70</name>
</gene>
<accession>A0A9P5E7N6</accession>
<comment type="caution">
    <text evidence="1">The sequence shown here is derived from an EMBL/GenBank/DDBJ whole genome shotgun (WGS) entry which is preliminary data.</text>
</comment>
<dbReference type="OrthoDB" id="5055179at2759"/>
<dbReference type="EMBL" id="PVQB02000003">
    <property type="protein sequence ID" value="KAF4345928.1"/>
    <property type="molecule type" value="Genomic_DNA"/>
</dbReference>
<reference evidence="1" key="1">
    <citation type="journal article" date="2017" name="Mycologia">
        <title>Fusarium algeriense, sp. nov., a novel toxigenic crown rot pathogen of durum wheat from Algeria is nested in the Fusarium burgessii species complex.</title>
        <authorList>
            <person name="Laraba I."/>
            <person name="Keddad A."/>
            <person name="Boureghda H."/>
            <person name="Abdallah N."/>
            <person name="Vaughan M.M."/>
            <person name="Proctor R.H."/>
            <person name="Busman M."/>
            <person name="O'Donnell K."/>
        </authorList>
    </citation>
    <scope>NUCLEOTIDE SEQUENCE</scope>
    <source>
        <strain evidence="1">NRRL 25174</strain>
    </source>
</reference>
<keyword evidence="2" id="KW-1185">Reference proteome</keyword>
<organism evidence="1 2">
    <name type="scientific">Fusarium beomiforme</name>
    <dbReference type="NCBI Taxonomy" id="44412"/>
    <lineage>
        <taxon>Eukaryota</taxon>
        <taxon>Fungi</taxon>
        <taxon>Dikarya</taxon>
        <taxon>Ascomycota</taxon>
        <taxon>Pezizomycotina</taxon>
        <taxon>Sordariomycetes</taxon>
        <taxon>Hypocreomycetidae</taxon>
        <taxon>Hypocreales</taxon>
        <taxon>Nectriaceae</taxon>
        <taxon>Fusarium</taxon>
        <taxon>Fusarium burgessii species complex</taxon>
    </lineage>
</organism>
<protein>
    <submittedName>
        <fullName evidence="1">Uncharacterized protein</fullName>
    </submittedName>
</protein>
<evidence type="ECO:0000313" key="1">
    <source>
        <dbReference type="EMBL" id="KAF4345928.1"/>
    </source>
</evidence>
<dbReference type="Proteomes" id="UP000730481">
    <property type="component" value="Unassembled WGS sequence"/>
</dbReference>
<proteinExistence type="predicted"/>
<reference evidence="1" key="2">
    <citation type="submission" date="2020-02" db="EMBL/GenBank/DDBJ databases">
        <title>Identification and distribution of gene clusters putatively required for synthesis of sphingolipid metabolism inhibitors in phylogenetically diverse species of the filamentous fungus Fusarium.</title>
        <authorList>
            <person name="Kim H.-S."/>
            <person name="Busman M."/>
            <person name="Brown D.W."/>
            <person name="Divon H."/>
            <person name="Uhlig S."/>
            <person name="Proctor R.H."/>
        </authorList>
    </citation>
    <scope>NUCLEOTIDE SEQUENCE</scope>
    <source>
        <strain evidence="1">NRRL 25174</strain>
    </source>
</reference>
<dbReference type="AlphaFoldDB" id="A0A9P5E7N6"/>
<evidence type="ECO:0000313" key="2">
    <source>
        <dbReference type="Proteomes" id="UP000730481"/>
    </source>
</evidence>